<feature type="compositionally biased region" description="Pro residues" evidence="1">
    <location>
        <begin position="83"/>
        <end position="104"/>
    </location>
</feature>
<keyword evidence="2" id="KW-0732">Signal</keyword>
<evidence type="ECO:0008006" key="5">
    <source>
        <dbReference type="Google" id="ProtNLM"/>
    </source>
</evidence>
<gene>
    <name evidence="3" type="ORF">ETAA1_60710</name>
</gene>
<feature type="region of interest" description="Disordered" evidence="1">
    <location>
        <begin position="76"/>
        <end position="104"/>
    </location>
</feature>
<dbReference type="AlphaFoldDB" id="A0A517Y2P8"/>
<dbReference type="OrthoDB" id="290317at2"/>
<accession>A0A517Y2P8</accession>
<dbReference type="KEGG" id="uli:ETAA1_60710"/>
<keyword evidence="4" id="KW-1185">Reference proteome</keyword>
<protein>
    <recommendedName>
        <fullName evidence="5">DUF481 domain-containing protein</fullName>
    </recommendedName>
</protein>
<feature type="signal peptide" evidence="2">
    <location>
        <begin position="1"/>
        <end position="19"/>
    </location>
</feature>
<name>A0A517Y2P8_9BACT</name>
<evidence type="ECO:0000313" key="4">
    <source>
        <dbReference type="Proteomes" id="UP000319576"/>
    </source>
</evidence>
<evidence type="ECO:0000256" key="2">
    <source>
        <dbReference type="SAM" id="SignalP"/>
    </source>
</evidence>
<sequence precursor="true">MRGLAVVVGFLAATAAAHAQTPEPAVVKAPAPPAPPEPNPWAAPAKLPEVKAPEVKVPDYFGPAVSQPFNEKSLFPNPVKLDVPPPGPPTTQPPAGLLPPPDAGPPVVIPDGSLPTAPPPRKWRGGFEFGLNGADGNSDILSLRLGTTFDAKVERNALHVNALYTLSRQDGSTRQNQAILNVRDEILFPGSPWSVFSAVQVEYDEFRSYDLRAGAYAGMSYRWLKTDTTLFKTRLGAGAVREIDTDNNGPADRWVPEAVIGGDFNHRLNDRQSFLSGLDVFPNLSQLGQYRVRARVGYEIVLNPERGMVLRLGVQDRYDTSPGNAKRNDLNYFTTLLFRF</sequence>
<organism evidence="3 4">
    <name type="scientific">Urbifossiella limnaea</name>
    <dbReference type="NCBI Taxonomy" id="2528023"/>
    <lineage>
        <taxon>Bacteria</taxon>
        <taxon>Pseudomonadati</taxon>
        <taxon>Planctomycetota</taxon>
        <taxon>Planctomycetia</taxon>
        <taxon>Gemmatales</taxon>
        <taxon>Gemmataceae</taxon>
        <taxon>Urbifossiella</taxon>
    </lineage>
</organism>
<dbReference type="RefSeq" id="WP_145244255.1">
    <property type="nucleotide sequence ID" value="NZ_CP036273.1"/>
</dbReference>
<dbReference type="EMBL" id="CP036273">
    <property type="protein sequence ID" value="QDU24060.1"/>
    <property type="molecule type" value="Genomic_DNA"/>
</dbReference>
<feature type="compositionally biased region" description="Pro residues" evidence="1">
    <location>
        <begin position="30"/>
        <end position="41"/>
    </location>
</feature>
<dbReference type="InterPro" id="IPR007433">
    <property type="entry name" value="DUF481"/>
</dbReference>
<feature type="chain" id="PRO_5022216556" description="DUF481 domain-containing protein" evidence="2">
    <location>
        <begin position="20"/>
        <end position="340"/>
    </location>
</feature>
<feature type="region of interest" description="Disordered" evidence="1">
    <location>
        <begin position="17"/>
        <end position="44"/>
    </location>
</feature>
<dbReference type="Pfam" id="PF04338">
    <property type="entry name" value="DUF481"/>
    <property type="match status" value="1"/>
</dbReference>
<evidence type="ECO:0000313" key="3">
    <source>
        <dbReference type="EMBL" id="QDU24060.1"/>
    </source>
</evidence>
<evidence type="ECO:0000256" key="1">
    <source>
        <dbReference type="SAM" id="MobiDB-lite"/>
    </source>
</evidence>
<reference evidence="3 4" key="1">
    <citation type="submission" date="2019-02" db="EMBL/GenBank/DDBJ databases">
        <title>Deep-cultivation of Planctomycetes and their phenomic and genomic characterization uncovers novel biology.</title>
        <authorList>
            <person name="Wiegand S."/>
            <person name="Jogler M."/>
            <person name="Boedeker C."/>
            <person name="Pinto D."/>
            <person name="Vollmers J."/>
            <person name="Rivas-Marin E."/>
            <person name="Kohn T."/>
            <person name="Peeters S.H."/>
            <person name="Heuer A."/>
            <person name="Rast P."/>
            <person name="Oberbeckmann S."/>
            <person name="Bunk B."/>
            <person name="Jeske O."/>
            <person name="Meyerdierks A."/>
            <person name="Storesund J.E."/>
            <person name="Kallscheuer N."/>
            <person name="Luecker S."/>
            <person name="Lage O.M."/>
            <person name="Pohl T."/>
            <person name="Merkel B.J."/>
            <person name="Hornburger P."/>
            <person name="Mueller R.-W."/>
            <person name="Bruemmer F."/>
            <person name="Labrenz M."/>
            <person name="Spormann A.M."/>
            <person name="Op den Camp H."/>
            <person name="Overmann J."/>
            <person name="Amann R."/>
            <person name="Jetten M.S.M."/>
            <person name="Mascher T."/>
            <person name="Medema M.H."/>
            <person name="Devos D.P."/>
            <person name="Kaster A.-K."/>
            <person name="Ovreas L."/>
            <person name="Rohde M."/>
            <person name="Galperin M.Y."/>
            <person name="Jogler C."/>
        </authorList>
    </citation>
    <scope>NUCLEOTIDE SEQUENCE [LARGE SCALE GENOMIC DNA]</scope>
    <source>
        <strain evidence="3 4">ETA_A1</strain>
    </source>
</reference>
<proteinExistence type="predicted"/>
<dbReference type="Proteomes" id="UP000319576">
    <property type="component" value="Chromosome"/>
</dbReference>
<feature type="compositionally biased region" description="Low complexity" evidence="1">
    <location>
        <begin position="17"/>
        <end position="29"/>
    </location>
</feature>